<comment type="caution">
    <text evidence="1">The sequence shown here is derived from an EMBL/GenBank/DDBJ whole genome shotgun (WGS) entry which is preliminary data.</text>
</comment>
<accession>A0A8J6HZ09</accession>
<keyword evidence="2" id="KW-1185">Reference proteome</keyword>
<gene>
    <name evidence="1" type="ORF">G5B42_03745</name>
</gene>
<dbReference type="Proteomes" id="UP000657177">
    <property type="component" value="Unassembled WGS sequence"/>
</dbReference>
<name>A0A8J6HZ09_9FIRM</name>
<dbReference type="AlphaFoldDB" id="A0A8J6HZ09"/>
<dbReference type="EMBL" id="JAAKDE010000006">
    <property type="protein sequence ID" value="MBA2132655.1"/>
    <property type="molecule type" value="Genomic_DNA"/>
</dbReference>
<evidence type="ECO:0000313" key="2">
    <source>
        <dbReference type="Proteomes" id="UP000657177"/>
    </source>
</evidence>
<sequence>MKPNFLKWRSLLMLTLMVGFLSLTGVANSITVTPPRLAFTAESGGYFEGQIEVYGASDKEIRVKTYFMDWDFDQEGTVQFYAEPNRVERSATAWLRIEPSEFVLPAGGKKMVTISGQVPAGTAPGDYWSMFFVEFLPYSVVQTSGMRMSGRVGGSITITVPGPVTVKGRIDDFTIESRHINGRPGIAATVLFVNEGDSVLEPTGRIEIKDLQNKRVGLVTIPPSKVLPQSSRQIRIQEELRLKPGSYVAIAVVDYGGSKLAGYQKVFTVQ</sequence>
<proteinExistence type="predicted"/>
<dbReference type="RefSeq" id="WP_181339109.1">
    <property type="nucleotide sequence ID" value="NZ_JAAKDE010000006.1"/>
</dbReference>
<organism evidence="1 2">
    <name type="scientific">Capillibacterium thermochitinicola</name>
    <dbReference type="NCBI Taxonomy" id="2699427"/>
    <lineage>
        <taxon>Bacteria</taxon>
        <taxon>Bacillati</taxon>
        <taxon>Bacillota</taxon>
        <taxon>Capillibacterium</taxon>
    </lineage>
</organism>
<evidence type="ECO:0000313" key="1">
    <source>
        <dbReference type="EMBL" id="MBA2132655.1"/>
    </source>
</evidence>
<reference evidence="1" key="1">
    <citation type="submission" date="2020-06" db="EMBL/GenBank/DDBJ databases">
        <title>Novel chitinolytic bacterium.</title>
        <authorList>
            <person name="Ungkulpasvich U."/>
            <person name="Kosugi A."/>
            <person name="Uke A."/>
        </authorList>
    </citation>
    <scope>NUCLEOTIDE SEQUENCE</scope>
    <source>
        <strain evidence="1">UUS1-1</strain>
    </source>
</reference>
<protein>
    <submittedName>
        <fullName evidence="1">Uncharacterized protein</fullName>
    </submittedName>
</protein>